<dbReference type="AlphaFoldDB" id="A0A0V8EC10"/>
<evidence type="ECO:0000313" key="2">
    <source>
        <dbReference type="Proteomes" id="UP000053719"/>
    </source>
</evidence>
<sequence length="64" mass="7585">MKTKYIVKPSEDSHLHFSEWDETIAKFVIDDMPGWEQDLYIFDSFWLALDTAKIFDGVVLEWGE</sequence>
<dbReference type="RefSeq" id="WP_058211280.1">
    <property type="nucleotide sequence ID" value="NZ_LKLU01000004.1"/>
</dbReference>
<dbReference type="Proteomes" id="UP000053719">
    <property type="component" value="Unassembled WGS sequence"/>
</dbReference>
<evidence type="ECO:0000313" key="1">
    <source>
        <dbReference type="EMBL" id="KSU23366.1"/>
    </source>
</evidence>
<organism evidence="1 2">
    <name type="scientific">Lactococcus lactis subsp. lactis</name>
    <name type="common">Streptococcus lactis</name>
    <dbReference type="NCBI Taxonomy" id="1360"/>
    <lineage>
        <taxon>Bacteria</taxon>
        <taxon>Bacillati</taxon>
        <taxon>Bacillota</taxon>
        <taxon>Bacilli</taxon>
        <taxon>Lactobacillales</taxon>
        <taxon>Streptococcaceae</taxon>
        <taxon>Lactococcus</taxon>
    </lineage>
</organism>
<proteinExistence type="predicted"/>
<dbReference type="EMBL" id="LKLU01000004">
    <property type="protein sequence ID" value="KSU23366.1"/>
    <property type="molecule type" value="Genomic_DNA"/>
</dbReference>
<comment type="caution">
    <text evidence="1">The sequence shown here is derived from an EMBL/GenBank/DDBJ whole genome shotgun (WGS) entry which is preliminary data.</text>
</comment>
<name>A0A0V8EC10_LACLL</name>
<protein>
    <submittedName>
        <fullName evidence="1">Uncharacterized protein</fullName>
    </submittedName>
</protein>
<reference evidence="2" key="1">
    <citation type="submission" date="2015-10" db="EMBL/GenBank/DDBJ databases">
        <title>Draft Genome Sequences of 11 Lactococcus lactis subspecies cremoris strains.</title>
        <authorList>
            <person name="Wels M."/>
            <person name="Backus L."/>
            <person name="Boekhorst J."/>
            <person name="Dijkstra A."/>
            <person name="Beerthuizen M."/>
            <person name="Kelly W."/>
            <person name="Siezen R."/>
            <person name="Bachmann H."/>
            <person name="Van Hijum S."/>
        </authorList>
    </citation>
    <scope>NUCLEOTIDE SEQUENCE [LARGE SCALE GENOMIC DNA]</scope>
    <source>
        <strain evidence="2">M20</strain>
    </source>
</reference>
<dbReference type="PATRIC" id="fig|1360.114.peg.1110"/>
<gene>
    <name evidence="1" type="ORF">M20_0151</name>
</gene>
<accession>A0A0V8EC10</accession>